<evidence type="ECO:0000313" key="1">
    <source>
        <dbReference type="EMBL" id="KAI5657980.1"/>
    </source>
</evidence>
<sequence length="143" mass="17155">MENEGSLVYNIYKTDISSTSFILNGSLDLSWKALHQNFLFYHFPFKEIFWKHDLEKERVSTSEDFYEIYLWVGSVYLKMHCLEPMFNGLRKRFDGFLENPIDLLFPYFIDEQSLAWTFGEHHCPCEFIVRDSMKMILMRGSNH</sequence>
<reference evidence="2" key="1">
    <citation type="journal article" date="2023" name="Nat. Plants">
        <title>Single-cell RNA sequencing provides a high-resolution roadmap for understanding the multicellular compartmentation of specialized metabolism.</title>
        <authorList>
            <person name="Sun S."/>
            <person name="Shen X."/>
            <person name="Li Y."/>
            <person name="Li Y."/>
            <person name="Wang S."/>
            <person name="Li R."/>
            <person name="Zhang H."/>
            <person name="Shen G."/>
            <person name="Guo B."/>
            <person name="Wei J."/>
            <person name="Xu J."/>
            <person name="St-Pierre B."/>
            <person name="Chen S."/>
            <person name="Sun C."/>
        </authorList>
    </citation>
    <scope>NUCLEOTIDE SEQUENCE [LARGE SCALE GENOMIC DNA]</scope>
</reference>
<gene>
    <name evidence="1" type="ORF">M9H77_26773</name>
</gene>
<evidence type="ECO:0000313" key="2">
    <source>
        <dbReference type="Proteomes" id="UP001060085"/>
    </source>
</evidence>
<dbReference type="Proteomes" id="UP001060085">
    <property type="component" value="Linkage Group LG06"/>
</dbReference>
<name>A0ACC0ACI1_CATRO</name>
<accession>A0ACC0ACI1</accession>
<dbReference type="EMBL" id="CM044706">
    <property type="protein sequence ID" value="KAI5657980.1"/>
    <property type="molecule type" value="Genomic_DNA"/>
</dbReference>
<protein>
    <submittedName>
        <fullName evidence="1">Uncharacterized protein</fullName>
    </submittedName>
</protein>
<organism evidence="1 2">
    <name type="scientific">Catharanthus roseus</name>
    <name type="common">Madagascar periwinkle</name>
    <name type="synonym">Vinca rosea</name>
    <dbReference type="NCBI Taxonomy" id="4058"/>
    <lineage>
        <taxon>Eukaryota</taxon>
        <taxon>Viridiplantae</taxon>
        <taxon>Streptophyta</taxon>
        <taxon>Embryophyta</taxon>
        <taxon>Tracheophyta</taxon>
        <taxon>Spermatophyta</taxon>
        <taxon>Magnoliopsida</taxon>
        <taxon>eudicotyledons</taxon>
        <taxon>Gunneridae</taxon>
        <taxon>Pentapetalae</taxon>
        <taxon>asterids</taxon>
        <taxon>lamiids</taxon>
        <taxon>Gentianales</taxon>
        <taxon>Apocynaceae</taxon>
        <taxon>Rauvolfioideae</taxon>
        <taxon>Vinceae</taxon>
        <taxon>Catharanthinae</taxon>
        <taxon>Catharanthus</taxon>
    </lineage>
</organism>
<proteinExistence type="predicted"/>
<comment type="caution">
    <text evidence="1">The sequence shown here is derived from an EMBL/GenBank/DDBJ whole genome shotgun (WGS) entry which is preliminary data.</text>
</comment>
<keyword evidence="2" id="KW-1185">Reference proteome</keyword>